<comment type="caution">
    <text evidence="1">The sequence shown here is derived from an EMBL/GenBank/DDBJ whole genome shotgun (WGS) entry which is preliminary data.</text>
</comment>
<reference evidence="1" key="1">
    <citation type="submission" date="2023-03" db="EMBL/GenBank/DDBJ databases">
        <authorList>
            <person name="Steffen K."/>
            <person name="Cardenas P."/>
        </authorList>
    </citation>
    <scope>NUCLEOTIDE SEQUENCE</scope>
</reference>
<protein>
    <submittedName>
        <fullName evidence="1">Uncharacterized protein</fullName>
    </submittedName>
</protein>
<keyword evidence="2" id="KW-1185">Reference proteome</keyword>
<sequence length="145" mass="16538">MKLPDNDIDVIMTTSGCKTQEGFNEIGEIRDLHYDGYSAVVGNVPDLFIKYKDWYLVLVEVKKEGDKDGVLQNYRAVHGLWKDETQEKCVGVVCKDGATSLLFHQRQKNNKFVIGGGKYNLNDDVGLVKFSERLYHYLRLTISSE</sequence>
<dbReference type="EMBL" id="CASHTH010000215">
    <property type="protein sequence ID" value="CAI7994506.1"/>
    <property type="molecule type" value="Genomic_DNA"/>
</dbReference>
<accession>A0AA35QWY2</accession>
<evidence type="ECO:0000313" key="1">
    <source>
        <dbReference type="EMBL" id="CAI7994506.1"/>
    </source>
</evidence>
<dbReference type="AlphaFoldDB" id="A0AA35QWY2"/>
<dbReference type="Proteomes" id="UP001174909">
    <property type="component" value="Unassembled WGS sequence"/>
</dbReference>
<name>A0AA35QWY2_GEOBA</name>
<evidence type="ECO:0000313" key="2">
    <source>
        <dbReference type="Proteomes" id="UP001174909"/>
    </source>
</evidence>
<gene>
    <name evidence="1" type="ORF">GBAR_LOCUS1468</name>
</gene>
<proteinExistence type="predicted"/>
<organism evidence="1 2">
    <name type="scientific">Geodia barretti</name>
    <name type="common">Barrett's horny sponge</name>
    <dbReference type="NCBI Taxonomy" id="519541"/>
    <lineage>
        <taxon>Eukaryota</taxon>
        <taxon>Metazoa</taxon>
        <taxon>Porifera</taxon>
        <taxon>Demospongiae</taxon>
        <taxon>Heteroscleromorpha</taxon>
        <taxon>Tetractinellida</taxon>
        <taxon>Astrophorina</taxon>
        <taxon>Geodiidae</taxon>
        <taxon>Geodia</taxon>
    </lineage>
</organism>